<evidence type="ECO:0000313" key="2">
    <source>
        <dbReference type="WBParaSite" id="ES5_v2.g6198.t1"/>
    </source>
</evidence>
<reference evidence="2" key="1">
    <citation type="submission" date="2022-11" db="UniProtKB">
        <authorList>
            <consortium name="WormBaseParasite"/>
        </authorList>
    </citation>
    <scope>IDENTIFICATION</scope>
</reference>
<protein>
    <submittedName>
        <fullName evidence="2">BCL2/adenovirus E1B 19 kDa protein-interacting protein 3</fullName>
    </submittedName>
</protein>
<accession>A0AC34GPA3</accession>
<evidence type="ECO:0000313" key="1">
    <source>
        <dbReference type="Proteomes" id="UP000887579"/>
    </source>
</evidence>
<name>A0AC34GPA3_9BILA</name>
<dbReference type="WBParaSite" id="ES5_v2.g6198.t1">
    <property type="protein sequence ID" value="ES5_v2.g6198.t1"/>
    <property type="gene ID" value="ES5_v2.g6198"/>
</dbReference>
<organism evidence="1 2">
    <name type="scientific">Panagrolaimus sp. ES5</name>
    <dbReference type="NCBI Taxonomy" id="591445"/>
    <lineage>
        <taxon>Eukaryota</taxon>
        <taxon>Metazoa</taxon>
        <taxon>Ecdysozoa</taxon>
        <taxon>Nematoda</taxon>
        <taxon>Chromadorea</taxon>
        <taxon>Rhabditida</taxon>
        <taxon>Tylenchina</taxon>
        <taxon>Panagrolaimomorpha</taxon>
        <taxon>Panagrolaimoidea</taxon>
        <taxon>Panagrolaimidae</taxon>
        <taxon>Panagrolaimus</taxon>
    </lineage>
</organism>
<dbReference type="Proteomes" id="UP000887579">
    <property type="component" value="Unplaced"/>
</dbReference>
<proteinExistence type="predicted"/>
<sequence length="234" mass="26725">MAKISDRLWRFCSQILLKEKQKKPLNACFFIFNFFLHFLEVLQRSNLKIMSFFDRQPAMFDAKKRLGQTNQEKNSDEGDSMPESWVELAPSRQSLCSSVEAVMVEKDSNGEASNSKDSRLSPVSIQSPHVEFEQNLEQVKYRLAKDMQGGKSTDWIWDWSSRPEANHPNRMLRHRSGQIGSTLTTPPNSPEPELASEFEYKVDKSSRSVFTRLEVILGLVVSNVMTFLLGATIG</sequence>